<dbReference type="Proteomes" id="UP000322680">
    <property type="component" value="Segment"/>
</dbReference>
<organism evidence="1 2">
    <name type="scientific">Serratia phage MyoSmar</name>
    <dbReference type="NCBI Taxonomy" id="2596673"/>
    <lineage>
        <taxon>Viruses</taxon>
        <taxon>Duplodnaviria</taxon>
        <taxon>Heunggongvirae</taxon>
        <taxon>Uroviricota</taxon>
        <taxon>Caudoviricetes</taxon>
        <taxon>Lindbergviridae</taxon>
        <taxon>Myosmarvirus</taxon>
        <taxon>Myosmarvirus myosmar</taxon>
    </lineage>
</organism>
<sequence>MLNISGFGTSIRLVAIQSFPMGFNITAFADEEDPISIEPVEPVGYELLYDGGIVAFDKAAPVIVSIAVTPNTQDDINLKVLLQSRKGGLQLMPISDITTMIISYPDNDKVILTGGTILSGPLADSIASSGRKKSNVYKFVFATFGGAQSGKEIGAGIIQNVLSIL</sequence>
<dbReference type="Pfam" id="PF22764">
    <property type="entry name" value="E217_Gp32"/>
    <property type="match status" value="1"/>
</dbReference>
<protein>
    <submittedName>
        <fullName evidence="1">Uncharacterized protein</fullName>
    </submittedName>
</protein>
<dbReference type="InterPro" id="IPR054440">
    <property type="entry name" value="Gp32-like"/>
</dbReference>
<name>A0A5B9N666_9CAUD</name>
<reference evidence="2" key="1">
    <citation type="submission" date="2019-06" db="EMBL/GenBank/DDBJ databases">
        <title>Complete Genome Sequence of Serratia marcescens Myophage MyoSmar.</title>
        <authorList>
            <person name="Cooper S."/>
            <person name="Nguyen Q."/>
            <person name="Newkirk H."/>
            <person name="Liu M."/>
            <person name="Cahill J."/>
            <person name="Ramsey J."/>
        </authorList>
    </citation>
    <scope>NUCLEOTIDE SEQUENCE [LARGE SCALE GENOMIC DNA]</scope>
</reference>
<evidence type="ECO:0000313" key="2">
    <source>
        <dbReference type="Proteomes" id="UP000322680"/>
    </source>
</evidence>
<evidence type="ECO:0000313" key="1">
    <source>
        <dbReference type="EMBL" id="QEG09514.1"/>
    </source>
</evidence>
<proteinExistence type="predicted"/>
<gene>
    <name evidence="1" type="ORF">CPT_MyoSmar_065</name>
</gene>
<accession>A0A5B9N666</accession>
<keyword evidence="2" id="KW-1185">Reference proteome</keyword>
<dbReference type="EMBL" id="MN062189">
    <property type="protein sequence ID" value="QEG09514.1"/>
    <property type="molecule type" value="Genomic_DNA"/>
</dbReference>